<evidence type="ECO:0000256" key="10">
    <source>
        <dbReference type="ARBA" id="ARBA00023237"/>
    </source>
</evidence>
<dbReference type="Gene3D" id="2.40.160.10">
    <property type="entry name" value="Porin"/>
    <property type="match status" value="1"/>
</dbReference>
<feature type="signal peptide" evidence="11">
    <location>
        <begin position="1"/>
        <end position="24"/>
    </location>
</feature>
<dbReference type="GO" id="GO:0009279">
    <property type="term" value="C:cell outer membrane"/>
    <property type="evidence" value="ECO:0007669"/>
    <property type="project" value="UniProtKB-SubCell"/>
</dbReference>
<dbReference type="InterPro" id="IPR033900">
    <property type="entry name" value="Gram_neg_porin_domain"/>
</dbReference>
<name>A0A2Z6IC88_9BURK</name>
<comment type="subunit">
    <text evidence="2">Homotrimer.</text>
</comment>
<organism evidence="13 14">
    <name type="scientific">Sutterella megalosphaeroides</name>
    <dbReference type="NCBI Taxonomy" id="2494234"/>
    <lineage>
        <taxon>Bacteria</taxon>
        <taxon>Pseudomonadati</taxon>
        <taxon>Pseudomonadota</taxon>
        <taxon>Betaproteobacteria</taxon>
        <taxon>Burkholderiales</taxon>
        <taxon>Sutterellaceae</taxon>
        <taxon>Sutterella</taxon>
    </lineage>
</organism>
<keyword evidence="5" id="KW-0812">Transmembrane</keyword>
<dbReference type="InterPro" id="IPR023614">
    <property type="entry name" value="Porin_dom_sf"/>
</dbReference>
<dbReference type="PRINTS" id="PR00182">
    <property type="entry name" value="ECOLNEIPORIN"/>
</dbReference>
<evidence type="ECO:0000313" key="13">
    <source>
        <dbReference type="EMBL" id="BBF23520.1"/>
    </source>
</evidence>
<keyword evidence="3" id="KW-0813">Transport</keyword>
<keyword evidence="14" id="KW-1185">Reference proteome</keyword>
<dbReference type="AlphaFoldDB" id="A0A2Z6IC88"/>
<dbReference type="PANTHER" id="PTHR34501">
    <property type="entry name" value="PROTEIN YDDL-RELATED"/>
    <property type="match status" value="1"/>
</dbReference>
<keyword evidence="10" id="KW-0998">Cell outer membrane</keyword>
<sequence>MKKSIIAHAALLAAGGLFTNAASAADVQLYGYVDLGLSYTHTSLDAESSAARTADSSSEGALSLRSNVNKGSRWGLKGSEDLGNGWEAGFVLESGFTPDDGAMTFSNRLFGRQSTVYLKGALGEIAFGRTGALSSGAGTYALTGWGTPFGTSWGTYSVANNNYFFGYLRFDNTVTYRTPEYAGLQFSAQYSFGIDTKKDYDAATDGIQFEEGSSHVDRFAAIGATYKRDALNLALVLDTWDYGNTPTTRDDDDAFTVTATGSYDFGVLRFFAGAQYFENARTDAMKVFRSFDAAASRYQDGFSITTGVNIPAGGGDAKFAAGYFESDPSNDENALDEKTTRWGASAAYEYFLSKRTSIYCVASYANDEIDVRREGSDTYGIVEASIGLTHKF</sequence>
<evidence type="ECO:0000256" key="1">
    <source>
        <dbReference type="ARBA" id="ARBA00004571"/>
    </source>
</evidence>
<accession>A0A2Z6IC88</accession>
<dbReference type="EMBL" id="AP018786">
    <property type="protein sequence ID" value="BBF23520.1"/>
    <property type="molecule type" value="Genomic_DNA"/>
</dbReference>
<comment type="subcellular location">
    <subcellularLocation>
        <location evidence="1">Cell outer membrane</location>
        <topology evidence="1">Multi-pass membrane protein</topology>
    </subcellularLocation>
</comment>
<dbReference type="PANTHER" id="PTHR34501:SF9">
    <property type="entry name" value="MAJOR OUTER MEMBRANE PROTEIN P.IA"/>
    <property type="match status" value="1"/>
</dbReference>
<evidence type="ECO:0000256" key="11">
    <source>
        <dbReference type="SAM" id="SignalP"/>
    </source>
</evidence>
<feature type="chain" id="PRO_5016317765" evidence="11">
    <location>
        <begin position="25"/>
        <end position="392"/>
    </location>
</feature>
<evidence type="ECO:0000256" key="7">
    <source>
        <dbReference type="ARBA" id="ARBA00023065"/>
    </source>
</evidence>
<dbReference type="InterPro" id="IPR050298">
    <property type="entry name" value="Gram-neg_bact_OMP"/>
</dbReference>
<protein>
    <submittedName>
        <fullName evidence="13">Porin</fullName>
    </submittedName>
</protein>
<keyword evidence="8" id="KW-0626">Porin</keyword>
<dbReference type="GO" id="GO:0034220">
    <property type="term" value="P:monoatomic ion transmembrane transport"/>
    <property type="evidence" value="ECO:0007669"/>
    <property type="project" value="InterPro"/>
</dbReference>
<keyword evidence="4" id="KW-1134">Transmembrane beta strand</keyword>
<dbReference type="RefSeq" id="WP_120177121.1">
    <property type="nucleotide sequence ID" value="NZ_AP018786.1"/>
</dbReference>
<dbReference type="Pfam" id="PF13609">
    <property type="entry name" value="Porin_4"/>
    <property type="match status" value="1"/>
</dbReference>
<evidence type="ECO:0000313" key="14">
    <source>
        <dbReference type="Proteomes" id="UP000271003"/>
    </source>
</evidence>
<keyword evidence="7" id="KW-0406">Ion transport</keyword>
<gene>
    <name evidence="13" type="ORF">SUTMEG_14110</name>
</gene>
<evidence type="ECO:0000256" key="4">
    <source>
        <dbReference type="ARBA" id="ARBA00022452"/>
    </source>
</evidence>
<keyword evidence="6 11" id="KW-0732">Signal</keyword>
<reference evidence="13 14" key="1">
    <citation type="journal article" date="2018" name="Int. J. Syst. Evol. Microbiol.">
        <title>Mesosutterella multiformis gen. nov., sp. nov., a member of the family Sutterellaceae and Sutterella megalosphaeroides sp. nov., isolated from human faeces.</title>
        <authorList>
            <person name="Sakamoto M."/>
            <person name="Ikeyama N."/>
            <person name="Kunihiro T."/>
            <person name="Iino T."/>
            <person name="Yuki M."/>
            <person name="Ohkuma M."/>
        </authorList>
    </citation>
    <scope>NUCLEOTIDE SEQUENCE [LARGE SCALE GENOMIC DNA]</scope>
    <source>
        <strain evidence="13 14">6FBBBH3</strain>
    </source>
</reference>
<evidence type="ECO:0000256" key="2">
    <source>
        <dbReference type="ARBA" id="ARBA00011233"/>
    </source>
</evidence>
<dbReference type="KEGG" id="sutt:SUTMEG_14110"/>
<evidence type="ECO:0000256" key="5">
    <source>
        <dbReference type="ARBA" id="ARBA00022692"/>
    </source>
</evidence>
<proteinExistence type="predicted"/>
<evidence type="ECO:0000256" key="3">
    <source>
        <dbReference type="ARBA" id="ARBA00022448"/>
    </source>
</evidence>
<evidence type="ECO:0000256" key="8">
    <source>
        <dbReference type="ARBA" id="ARBA00023114"/>
    </source>
</evidence>
<dbReference type="GO" id="GO:0015288">
    <property type="term" value="F:porin activity"/>
    <property type="evidence" value="ECO:0007669"/>
    <property type="project" value="UniProtKB-KW"/>
</dbReference>
<dbReference type="CDD" id="cd00342">
    <property type="entry name" value="gram_neg_porins"/>
    <property type="match status" value="1"/>
</dbReference>
<evidence type="ECO:0000259" key="12">
    <source>
        <dbReference type="Pfam" id="PF13609"/>
    </source>
</evidence>
<dbReference type="GO" id="GO:0046930">
    <property type="term" value="C:pore complex"/>
    <property type="evidence" value="ECO:0007669"/>
    <property type="project" value="UniProtKB-KW"/>
</dbReference>
<dbReference type="OrthoDB" id="8520696at2"/>
<dbReference type="InterPro" id="IPR001702">
    <property type="entry name" value="Porin_Gram-ve"/>
</dbReference>
<dbReference type="Proteomes" id="UP000271003">
    <property type="component" value="Chromosome"/>
</dbReference>
<evidence type="ECO:0000256" key="9">
    <source>
        <dbReference type="ARBA" id="ARBA00023136"/>
    </source>
</evidence>
<keyword evidence="9" id="KW-0472">Membrane</keyword>
<dbReference type="SUPFAM" id="SSF56935">
    <property type="entry name" value="Porins"/>
    <property type="match status" value="1"/>
</dbReference>
<evidence type="ECO:0000256" key="6">
    <source>
        <dbReference type="ARBA" id="ARBA00022729"/>
    </source>
</evidence>
<feature type="domain" description="Porin" evidence="12">
    <location>
        <begin position="12"/>
        <end position="367"/>
    </location>
</feature>